<organism evidence="1">
    <name type="scientific">marine sediment metagenome</name>
    <dbReference type="NCBI Taxonomy" id="412755"/>
    <lineage>
        <taxon>unclassified sequences</taxon>
        <taxon>metagenomes</taxon>
        <taxon>ecological metagenomes</taxon>
    </lineage>
</organism>
<sequence length="77" mass="8544">MGKIVGHVGTRDSGWYGLKSGKIVSVHITDNGTVFMSDSETWPSVTAEKLGIKYKLLVNASREQVSRFFEREGIELV</sequence>
<accession>A0A0F9CD70</accession>
<dbReference type="EMBL" id="LAZR01047245">
    <property type="protein sequence ID" value="KKK94666.1"/>
    <property type="molecule type" value="Genomic_DNA"/>
</dbReference>
<comment type="caution">
    <text evidence="1">The sequence shown here is derived from an EMBL/GenBank/DDBJ whole genome shotgun (WGS) entry which is preliminary data.</text>
</comment>
<protein>
    <submittedName>
        <fullName evidence="1">Uncharacterized protein</fullName>
    </submittedName>
</protein>
<evidence type="ECO:0000313" key="1">
    <source>
        <dbReference type="EMBL" id="KKK94666.1"/>
    </source>
</evidence>
<name>A0A0F9CD70_9ZZZZ</name>
<gene>
    <name evidence="1" type="ORF">LCGC14_2680550</name>
</gene>
<dbReference type="AlphaFoldDB" id="A0A0F9CD70"/>
<proteinExistence type="predicted"/>
<reference evidence="1" key="1">
    <citation type="journal article" date="2015" name="Nature">
        <title>Complex archaea that bridge the gap between prokaryotes and eukaryotes.</title>
        <authorList>
            <person name="Spang A."/>
            <person name="Saw J.H."/>
            <person name="Jorgensen S.L."/>
            <person name="Zaremba-Niedzwiedzka K."/>
            <person name="Martijn J."/>
            <person name="Lind A.E."/>
            <person name="van Eijk R."/>
            <person name="Schleper C."/>
            <person name="Guy L."/>
            <person name="Ettema T.J."/>
        </authorList>
    </citation>
    <scope>NUCLEOTIDE SEQUENCE</scope>
</reference>